<evidence type="ECO:0000313" key="3">
    <source>
        <dbReference type="Proteomes" id="UP001431776"/>
    </source>
</evidence>
<keyword evidence="3" id="KW-1185">Reference proteome</keyword>
<dbReference type="Pfam" id="PF11154">
    <property type="entry name" value="DUF2934"/>
    <property type="match status" value="1"/>
</dbReference>
<dbReference type="EMBL" id="JASCXX010000002">
    <property type="protein sequence ID" value="MDI6447988.1"/>
    <property type="molecule type" value="Genomic_DNA"/>
</dbReference>
<proteinExistence type="predicted"/>
<feature type="compositionally biased region" description="Low complexity" evidence="1">
    <location>
        <begin position="21"/>
        <end position="31"/>
    </location>
</feature>
<evidence type="ECO:0000313" key="2">
    <source>
        <dbReference type="EMBL" id="MDI6447988.1"/>
    </source>
</evidence>
<dbReference type="InterPro" id="IPR021327">
    <property type="entry name" value="DUF2934"/>
</dbReference>
<dbReference type="Proteomes" id="UP001431776">
    <property type="component" value="Unassembled WGS sequence"/>
</dbReference>
<reference evidence="2" key="1">
    <citation type="submission" date="2023-05" db="EMBL/GenBank/DDBJ databases">
        <title>Anaerotaeda fermentans gen. nov., sp. nov., a novel anaerobic planctomycete of the new family within the order Sedimentisphaerales isolated from Taman Peninsula, Russia.</title>
        <authorList>
            <person name="Khomyakova M.A."/>
            <person name="Merkel A.Y."/>
            <person name="Slobodkin A.I."/>
        </authorList>
    </citation>
    <scope>NUCLEOTIDE SEQUENCE</scope>
    <source>
        <strain evidence="2">M17dextr</strain>
    </source>
</reference>
<dbReference type="RefSeq" id="WP_349243399.1">
    <property type="nucleotide sequence ID" value="NZ_JASCXX010000002.1"/>
</dbReference>
<name>A0AAW6TY92_9BACT</name>
<comment type="caution">
    <text evidence="2">The sequence shown here is derived from an EMBL/GenBank/DDBJ whole genome shotgun (WGS) entry which is preliminary data.</text>
</comment>
<protein>
    <submittedName>
        <fullName evidence="2">DUF2934 domain-containing protein</fullName>
    </submittedName>
</protein>
<dbReference type="AlphaFoldDB" id="A0AAW6TY92"/>
<feature type="region of interest" description="Disordered" evidence="1">
    <location>
        <begin position="1"/>
        <end position="46"/>
    </location>
</feature>
<organism evidence="2 3">
    <name type="scientific">Anaerobaca lacustris</name>
    <dbReference type="NCBI Taxonomy" id="3044600"/>
    <lineage>
        <taxon>Bacteria</taxon>
        <taxon>Pseudomonadati</taxon>
        <taxon>Planctomycetota</taxon>
        <taxon>Phycisphaerae</taxon>
        <taxon>Sedimentisphaerales</taxon>
        <taxon>Anaerobacaceae</taxon>
        <taxon>Anaerobaca</taxon>
    </lineage>
</organism>
<sequence length="91" mass="9755">MAGRKAQKTGVGTMERKTKSSSKTATTAGATDIKKTARAEGLSTASSSVLTYEQIAQRAEAIWHQKGCQPGQDEQNWREAEAQLKAEMGIA</sequence>
<accession>A0AAW6TY92</accession>
<gene>
    <name evidence="2" type="ORF">QJ522_02935</name>
</gene>
<evidence type="ECO:0000256" key="1">
    <source>
        <dbReference type="SAM" id="MobiDB-lite"/>
    </source>
</evidence>